<feature type="chain" id="PRO_5021010548" evidence="1">
    <location>
        <begin position="22"/>
        <end position="311"/>
    </location>
</feature>
<keyword evidence="1" id="KW-0732">Signal</keyword>
<dbReference type="Pfam" id="PF01261">
    <property type="entry name" value="AP_endonuc_2"/>
    <property type="match status" value="1"/>
</dbReference>
<dbReference type="Proteomes" id="UP000290608">
    <property type="component" value="Unassembled WGS sequence"/>
</dbReference>
<comment type="caution">
    <text evidence="3">The sequence shown here is derived from an EMBL/GenBank/DDBJ whole genome shotgun (WGS) entry which is preliminary data.</text>
</comment>
<keyword evidence="3" id="KW-0413">Isomerase</keyword>
<reference evidence="3 4" key="1">
    <citation type="submission" date="2018-07" db="EMBL/GenBank/DDBJ databases">
        <title>Leeuwenhoekiella genomics.</title>
        <authorList>
            <person name="Tahon G."/>
            <person name="Willems A."/>
        </authorList>
    </citation>
    <scope>NUCLEOTIDE SEQUENCE [LARGE SCALE GENOMIC DNA]</scope>
    <source>
        <strain evidence="3 4">LMG 1345</strain>
    </source>
</reference>
<dbReference type="STRING" id="1122159.SAMN02745246_02943"/>
<dbReference type="GO" id="GO:0016853">
    <property type="term" value="F:isomerase activity"/>
    <property type="evidence" value="ECO:0007669"/>
    <property type="project" value="UniProtKB-KW"/>
</dbReference>
<dbReference type="PANTHER" id="PTHR12110">
    <property type="entry name" value="HYDROXYPYRUVATE ISOMERASE"/>
    <property type="match status" value="1"/>
</dbReference>
<dbReference type="PROSITE" id="PS51257">
    <property type="entry name" value="PROKAR_LIPOPROTEIN"/>
    <property type="match status" value="1"/>
</dbReference>
<dbReference type="InterPro" id="IPR050312">
    <property type="entry name" value="IolE/XylAMocC-like"/>
</dbReference>
<sequence>MKTPLLKIRSLKFAGAFMASALLFSCGEQKKKDSETTEGITQDTISEPANFGGLALYTLRDAMTEDPKETLETVATDGYLNIEAAGYDNGLFYNMTPSDFKSFAEEINLHPVSTHQGSVTLENADEMIADVKAAGFEYFVIPVPPMGMFTFDAESMTMGMDGTAEKLAGVLTTLGEKCNEAGLKLLYHNHDFEFKKGENGVTLIDYLLENTDPELVNFQMDLYWVIKAGADPVAYFEKYPGRFKLWHVKDMDDEGRFAPVGKGTIDFARILAEKEKSGMQYYFVEQDQTFNHTPLEAIKISHKGLKEIGFN</sequence>
<evidence type="ECO:0000259" key="2">
    <source>
        <dbReference type="Pfam" id="PF01261"/>
    </source>
</evidence>
<dbReference type="PANTHER" id="PTHR12110:SF41">
    <property type="entry name" value="INOSOSE DEHYDRATASE"/>
    <property type="match status" value="1"/>
</dbReference>
<proteinExistence type="predicted"/>
<feature type="domain" description="Xylose isomerase-like TIM barrel" evidence="2">
    <location>
        <begin position="164"/>
        <end position="281"/>
    </location>
</feature>
<protein>
    <submittedName>
        <fullName evidence="3">Sugar phosphate isomerase/epimerase</fullName>
    </submittedName>
</protein>
<dbReference type="SUPFAM" id="SSF51658">
    <property type="entry name" value="Xylose isomerase-like"/>
    <property type="match status" value="1"/>
</dbReference>
<evidence type="ECO:0000313" key="4">
    <source>
        <dbReference type="Proteomes" id="UP000290608"/>
    </source>
</evidence>
<dbReference type="InterPro" id="IPR013022">
    <property type="entry name" value="Xyl_isomerase-like_TIM-brl"/>
</dbReference>
<dbReference type="EMBL" id="QOVL01000013">
    <property type="protein sequence ID" value="RXG27947.1"/>
    <property type="molecule type" value="Genomic_DNA"/>
</dbReference>
<dbReference type="Gene3D" id="3.20.20.150">
    <property type="entry name" value="Divalent-metal-dependent TIM barrel enzymes"/>
    <property type="match status" value="1"/>
</dbReference>
<name>A0A4Q0PKY4_9FLAO</name>
<feature type="signal peptide" evidence="1">
    <location>
        <begin position="1"/>
        <end position="21"/>
    </location>
</feature>
<dbReference type="RefSeq" id="WP_073100027.1">
    <property type="nucleotide sequence ID" value="NZ_QOVL01000013.1"/>
</dbReference>
<organism evidence="3 4">
    <name type="scientific">Leeuwenhoekiella marinoflava</name>
    <dbReference type="NCBI Taxonomy" id="988"/>
    <lineage>
        <taxon>Bacteria</taxon>
        <taxon>Pseudomonadati</taxon>
        <taxon>Bacteroidota</taxon>
        <taxon>Flavobacteriia</taxon>
        <taxon>Flavobacteriales</taxon>
        <taxon>Flavobacteriaceae</taxon>
        <taxon>Leeuwenhoekiella</taxon>
    </lineage>
</organism>
<dbReference type="AlphaFoldDB" id="A0A4Q0PKY4"/>
<evidence type="ECO:0000256" key="1">
    <source>
        <dbReference type="SAM" id="SignalP"/>
    </source>
</evidence>
<gene>
    <name evidence="3" type="ORF">DSL99_2739</name>
</gene>
<accession>A0A4Q0PKY4</accession>
<evidence type="ECO:0000313" key="3">
    <source>
        <dbReference type="EMBL" id="RXG27947.1"/>
    </source>
</evidence>
<dbReference type="InterPro" id="IPR036237">
    <property type="entry name" value="Xyl_isomerase-like_sf"/>
</dbReference>